<dbReference type="InterPro" id="IPR006910">
    <property type="entry name" value="Rad21_Rec8_N"/>
</dbReference>
<dbReference type="Gene3D" id="1.10.10.580">
    <property type="entry name" value="Structural maintenance of chromosome 1. Chain E"/>
    <property type="match status" value="1"/>
</dbReference>
<feature type="domain" description="Rad21/Rec8-like protein N-terminal" evidence="9">
    <location>
        <begin position="1"/>
        <end position="100"/>
    </location>
</feature>
<dbReference type="OMA" id="QQEEPYG"/>
<reference evidence="10" key="1">
    <citation type="submission" date="2021-08" db="EMBL/GenBank/DDBJ databases">
        <title>WGS assembly of Ceratopteris richardii.</title>
        <authorList>
            <person name="Marchant D.B."/>
            <person name="Chen G."/>
            <person name="Jenkins J."/>
            <person name="Shu S."/>
            <person name="Leebens-Mack J."/>
            <person name="Grimwood J."/>
            <person name="Schmutz J."/>
            <person name="Soltis P."/>
            <person name="Soltis D."/>
            <person name="Chen Z.-H."/>
        </authorList>
    </citation>
    <scope>NUCLEOTIDE SEQUENCE</scope>
    <source>
        <strain evidence="10">Whitten #5841</strain>
        <tissue evidence="10">Leaf</tissue>
    </source>
</reference>
<dbReference type="CDD" id="cd21793">
    <property type="entry name" value="Rad21_Rec8_M_AtSYN1-like"/>
    <property type="match status" value="1"/>
</dbReference>
<dbReference type="GO" id="GO:0007062">
    <property type="term" value="P:sister chromatid cohesion"/>
    <property type="evidence" value="ECO:0007669"/>
    <property type="project" value="InterPro"/>
</dbReference>
<evidence type="ECO:0000256" key="5">
    <source>
        <dbReference type="ARBA" id="ARBA00023242"/>
    </source>
</evidence>
<evidence type="ECO:0000256" key="6">
    <source>
        <dbReference type="ARBA" id="ARBA00064543"/>
    </source>
</evidence>
<dbReference type="OrthoDB" id="10071381at2759"/>
<sequence>MFYSHFILARKGPLGVIWVAAHLEAKLRKKHVAETSISESVDSIICSEVPLALRLSGHLLVGVVRIYSRKVNYLYHDCSEALIKIKNAFLPSNVDLPPEASKVPFHSITLPEPFALDDFDSSLKWEKVHSAATGDFAEFHISERDIITLREQADDEARGPLFDLDERFQDYTEDPYSLLYERDKPLSSPMNVSLESEIEVALEEDVLPPLPANEAMELDREQLDDERDVYTPIHDQLLESGGTSESSGRIRKRKADSSLVTSRSTQDIPEIEKLRAAPESNVLEPLLMELDEEEVRNSSILKTRRTEGGSLNEFASLDVQATPLLNEILSPTITSSPATAAGVSSGYTGNEDLLGEILGARTPAFKVATGGAVPQPVEQKRRLRKRKSIFDDRPILSSSLMKKQLSGARDLLRKRRKCPLTEFRMRKSSNKFVESRFFMPSFTGLSSLKDFYNCIVGLPTFEGIGASPIDVRPQIFSDTGAETIAELPETVISPVDFEETPLYLHNSPLQLIQHTPIIHAENGARIQKPLEETNYETTEGHQGICAPELGPEQELQGADNSYVCNKHLTASSGQDDDTLHHAEDFTNQALLSGEKMVTERHSLSPPLIHGEASTAKSSDAALPKLDFLDESRDTNSSPSGDGMQDPFIDESEAGRRTDRSSNSSYSWSVRTKFVAKYLKSVFEEKETMARSQSVQVSLESLLEGRSRKEAARLYFETLVLKSRDYIDVKQKTGFAEIMLSSTPFLRKDSLI</sequence>
<dbReference type="SUPFAM" id="SSF46785">
    <property type="entry name" value="Winged helix' DNA-binding domain"/>
    <property type="match status" value="1"/>
</dbReference>
<dbReference type="Pfam" id="PF04825">
    <property type="entry name" value="Rad21_Rec8_N"/>
    <property type="match status" value="1"/>
</dbReference>
<dbReference type="FunFam" id="1.10.10.580:FF:000002">
    <property type="entry name" value="Sister chromatid cohesion 1 protein 4"/>
    <property type="match status" value="1"/>
</dbReference>
<keyword evidence="3" id="KW-0498">Mitosis</keyword>
<dbReference type="EMBL" id="CM035440">
    <property type="protein sequence ID" value="KAH7283224.1"/>
    <property type="molecule type" value="Genomic_DNA"/>
</dbReference>
<keyword evidence="3" id="KW-0132">Cell division</keyword>
<organism evidence="10 11">
    <name type="scientific">Ceratopteris richardii</name>
    <name type="common">Triangle waterfern</name>
    <dbReference type="NCBI Taxonomy" id="49495"/>
    <lineage>
        <taxon>Eukaryota</taxon>
        <taxon>Viridiplantae</taxon>
        <taxon>Streptophyta</taxon>
        <taxon>Embryophyta</taxon>
        <taxon>Tracheophyta</taxon>
        <taxon>Polypodiopsida</taxon>
        <taxon>Polypodiidae</taxon>
        <taxon>Polypodiales</taxon>
        <taxon>Pteridineae</taxon>
        <taxon>Pteridaceae</taxon>
        <taxon>Parkerioideae</taxon>
        <taxon>Ceratopteris</taxon>
    </lineage>
</organism>
<comment type="similarity">
    <text evidence="2">Belongs to the rad21 family.</text>
</comment>
<keyword evidence="11" id="KW-1185">Reference proteome</keyword>
<dbReference type="AlphaFoldDB" id="A0A8T2QHY6"/>
<comment type="subcellular location">
    <subcellularLocation>
        <location evidence="1">Nucleus</location>
    </subcellularLocation>
</comment>
<dbReference type="InterPro" id="IPR023093">
    <property type="entry name" value="ScpA-like_C"/>
</dbReference>
<feature type="region of interest" description="Disordered" evidence="7">
    <location>
        <begin position="236"/>
        <end position="264"/>
    </location>
</feature>
<keyword evidence="5" id="KW-0539">Nucleus</keyword>
<dbReference type="PANTHER" id="PTHR12585">
    <property type="entry name" value="SCC1 / RAD21 FAMILY MEMBER"/>
    <property type="match status" value="1"/>
</dbReference>
<dbReference type="InterPro" id="IPR039781">
    <property type="entry name" value="Rad21/Rec8-like"/>
</dbReference>
<evidence type="ECO:0000313" key="10">
    <source>
        <dbReference type="EMBL" id="KAH7283224.1"/>
    </source>
</evidence>
<dbReference type="InterPro" id="IPR006909">
    <property type="entry name" value="Rad21/Rec8_C_eu"/>
</dbReference>
<feature type="region of interest" description="Disordered" evidence="7">
    <location>
        <begin position="629"/>
        <end position="663"/>
    </location>
</feature>
<dbReference type="GO" id="GO:1990414">
    <property type="term" value="P:replication-born double-strand break repair via sister chromatid exchange"/>
    <property type="evidence" value="ECO:0007669"/>
    <property type="project" value="TreeGrafter"/>
</dbReference>
<dbReference type="PANTHER" id="PTHR12585:SF55">
    <property type="entry name" value="SISTER CHROMATID COHESION 1 PROTEIN 3"/>
    <property type="match status" value="1"/>
</dbReference>
<protein>
    <submittedName>
        <fullName evidence="10">Uncharacterized protein</fullName>
    </submittedName>
</protein>
<evidence type="ECO:0000256" key="1">
    <source>
        <dbReference type="ARBA" id="ARBA00004123"/>
    </source>
</evidence>
<dbReference type="GO" id="GO:0008278">
    <property type="term" value="C:cohesin complex"/>
    <property type="evidence" value="ECO:0007669"/>
    <property type="project" value="InterPro"/>
</dbReference>
<evidence type="ECO:0000313" key="11">
    <source>
        <dbReference type="Proteomes" id="UP000825935"/>
    </source>
</evidence>
<evidence type="ECO:0000256" key="7">
    <source>
        <dbReference type="SAM" id="MobiDB-lite"/>
    </source>
</evidence>
<dbReference type="GO" id="GO:0003682">
    <property type="term" value="F:chromatin binding"/>
    <property type="evidence" value="ECO:0007669"/>
    <property type="project" value="TreeGrafter"/>
</dbReference>
<comment type="caution">
    <text evidence="10">The sequence shown here is derived from an EMBL/GenBank/DDBJ whole genome shotgun (WGS) entry which is preliminary data.</text>
</comment>
<evidence type="ECO:0000256" key="3">
    <source>
        <dbReference type="ARBA" id="ARBA00022776"/>
    </source>
</evidence>
<comment type="subunit">
    <text evidence="6">Component of the cohesin complex.</text>
</comment>
<evidence type="ECO:0000259" key="8">
    <source>
        <dbReference type="Pfam" id="PF04824"/>
    </source>
</evidence>
<gene>
    <name evidence="10" type="ORF">KP509_35G066500</name>
</gene>
<dbReference type="InterPro" id="IPR036390">
    <property type="entry name" value="WH_DNA-bd_sf"/>
</dbReference>
<proteinExistence type="inferred from homology"/>
<feature type="domain" description="Rad21/Rec8-like protein C-terminal eukaryotic" evidence="8">
    <location>
        <begin position="695"/>
        <end position="743"/>
    </location>
</feature>
<dbReference type="GO" id="GO:0007059">
    <property type="term" value="P:chromosome segregation"/>
    <property type="evidence" value="ECO:0007669"/>
    <property type="project" value="UniProtKB-KW"/>
</dbReference>
<dbReference type="GO" id="GO:0005634">
    <property type="term" value="C:nucleus"/>
    <property type="evidence" value="ECO:0007669"/>
    <property type="project" value="UniProtKB-SubCell"/>
</dbReference>
<keyword evidence="3" id="KW-0131">Cell cycle</keyword>
<dbReference type="Pfam" id="PF04824">
    <property type="entry name" value="Rad21_Rec8"/>
    <property type="match status" value="1"/>
</dbReference>
<evidence type="ECO:0000256" key="2">
    <source>
        <dbReference type="ARBA" id="ARBA00009870"/>
    </source>
</evidence>
<name>A0A8T2QHY6_CERRI</name>
<keyword evidence="4" id="KW-0159">Chromosome partition</keyword>
<evidence type="ECO:0000256" key="4">
    <source>
        <dbReference type="ARBA" id="ARBA00022829"/>
    </source>
</evidence>
<accession>A0A8T2QHY6</accession>
<evidence type="ECO:0000259" key="9">
    <source>
        <dbReference type="Pfam" id="PF04825"/>
    </source>
</evidence>
<dbReference type="Proteomes" id="UP000825935">
    <property type="component" value="Chromosome 35"/>
</dbReference>